<feature type="region of interest" description="Disordered" evidence="2">
    <location>
        <begin position="1"/>
        <end position="117"/>
    </location>
</feature>
<gene>
    <name evidence="5" type="ORF">EHS25_009323</name>
</gene>
<feature type="compositionally biased region" description="Basic and acidic residues" evidence="2">
    <location>
        <begin position="427"/>
        <end position="436"/>
    </location>
</feature>
<evidence type="ECO:0000256" key="2">
    <source>
        <dbReference type="SAM" id="MobiDB-lite"/>
    </source>
</evidence>
<feature type="coiled-coil region" evidence="1">
    <location>
        <begin position="1227"/>
        <end position="1261"/>
    </location>
</feature>
<dbReference type="GO" id="GO:1903479">
    <property type="term" value="P:mitotic actomyosin contractile ring assembly actin filament organization"/>
    <property type="evidence" value="ECO:0007669"/>
    <property type="project" value="TreeGrafter"/>
</dbReference>
<evidence type="ECO:0000256" key="1">
    <source>
        <dbReference type="SAM" id="Coils"/>
    </source>
</evidence>
<dbReference type="STRING" id="1890683.A0A427YLJ1"/>
<dbReference type="Pfam" id="PF00612">
    <property type="entry name" value="IQ"/>
    <property type="match status" value="3"/>
</dbReference>
<feature type="compositionally biased region" description="Polar residues" evidence="2">
    <location>
        <begin position="250"/>
        <end position="268"/>
    </location>
</feature>
<feature type="compositionally biased region" description="Polar residues" evidence="2">
    <location>
        <begin position="441"/>
        <end position="475"/>
    </location>
</feature>
<feature type="compositionally biased region" description="Basic residues" evidence="2">
    <location>
        <begin position="405"/>
        <end position="414"/>
    </location>
</feature>
<dbReference type="InterPro" id="IPR000048">
    <property type="entry name" value="IQ_motif_EF-hand-BS"/>
</dbReference>
<feature type="compositionally biased region" description="Low complexity" evidence="2">
    <location>
        <begin position="38"/>
        <end position="59"/>
    </location>
</feature>
<dbReference type="Pfam" id="PF00616">
    <property type="entry name" value="RasGAP"/>
    <property type="match status" value="1"/>
</dbReference>
<comment type="caution">
    <text evidence="5">The sequence shown here is derived from an EMBL/GenBank/DDBJ whole genome shotgun (WGS) entry which is preliminary data.</text>
</comment>
<dbReference type="InterPro" id="IPR036872">
    <property type="entry name" value="CH_dom_sf"/>
</dbReference>
<dbReference type="PANTHER" id="PTHR14149:SF14">
    <property type="entry name" value="CALPONIN-HOMOLOGY (CH) DOMAIN-CONTAINING PROTEIN"/>
    <property type="match status" value="1"/>
</dbReference>
<dbReference type="Gene3D" id="1.10.506.10">
    <property type="entry name" value="GTPase Activation - p120gap, domain 1"/>
    <property type="match status" value="1"/>
</dbReference>
<dbReference type="SUPFAM" id="SSF48350">
    <property type="entry name" value="GTPase activation domain, GAP"/>
    <property type="match status" value="1"/>
</dbReference>
<evidence type="ECO:0000313" key="6">
    <source>
        <dbReference type="Proteomes" id="UP000279259"/>
    </source>
</evidence>
<feature type="region of interest" description="Disordered" evidence="2">
    <location>
        <begin position="158"/>
        <end position="269"/>
    </location>
</feature>
<dbReference type="Pfam" id="PF03836">
    <property type="entry name" value="RasGAP_C"/>
    <property type="match status" value="1"/>
</dbReference>
<dbReference type="Pfam" id="PF00307">
    <property type="entry name" value="CH"/>
    <property type="match status" value="1"/>
</dbReference>
<dbReference type="SMART" id="SM00033">
    <property type="entry name" value="CH"/>
    <property type="match status" value="1"/>
</dbReference>
<feature type="compositionally biased region" description="Polar residues" evidence="2">
    <location>
        <begin position="348"/>
        <end position="359"/>
    </location>
</feature>
<feature type="compositionally biased region" description="Low complexity" evidence="2">
    <location>
        <begin position="233"/>
        <end position="248"/>
    </location>
</feature>
<dbReference type="InterPro" id="IPR000593">
    <property type="entry name" value="RasGAP_C"/>
</dbReference>
<dbReference type="CDD" id="cd21206">
    <property type="entry name" value="CH_IQGAP"/>
    <property type="match status" value="1"/>
</dbReference>
<protein>
    <submittedName>
        <fullName evidence="5">Uncharacterized protein</fullName>
    </submittedName>
</protein>
<dbReference type="SMART" id="SM00015">
    <property type="entry name" value="IQ"/>
    <property type="match status" value="11"/>
</dbReference>
<dbReference type="OrthoDB" id="775356at2759"/>
<dbReference type="Gene3D" id="1.10.418.10">
    <property type="entry name" value="Calponin-like domain"/>
    <property type="match status" value="1"/>
</dbReference>
<dbReference type="InterPro" id="IPR008936">
    <property type="entry name" value="Rho_GTPase_activation_prot"/>
</dbReference>
<dbReference type="SUPFAM" id="SSF47576">
    <property type="entry name" value="Calponin-homology domain, CH-domain"/>
    <property type="match status" value="1"/>
</dbReference>
<organism evidence="5 6">
    <name type="scientific">Saitozyma podzolica</name>
    <dbReference type="NCBI Taxonomy" id="1890683"/>
    <lineage>
        <taxon>Eukaryota</taxon>
        <taxon>Fungi</taxon>
        <taxon>Dikarya</taxon>
        <taxon>Basidiomycota</taxon>
        <taxon>Agaricomycotina</taxon>
        <taxon>Tremellomycetes</taxon>
        <taxon>Tremellales</taxon>
        <taxon>Trimorphomycetaceae</taxon>
        <taxon>Saitozyma</taxon>
    </lineage>
</organism>
<dbReference type="PROSITE" id="PS50021">
    <property type="entry name" value="CH"/>
    <property type="match status" value="1"/>
</dbReference>
<keyword evidence="1" id="KW-0175">Coiled coil</keyword>
<dbReference type="SMART" id="SM00323">
    <property type="entry name" value="RasGAP"/>
    <property type="match status" value="1"/>
</dbReference>
<dbReference type="GO" id="GO:0051015">
    <property type="term" value="F:actin filament binding"/>
    <property type="evidence" value="ECO:0007669"/>
    <property type="project" value="TreeGrafter"/>
</dbReference>
<dbReference type="PROSITE" id="PS50096">
    <property type="entry name" value="IQ"/>
    <property type="match status" value="11"/>
</dbReference>
<proteinExistence type="predicted"/>
<evidence type="ECO:0000313" key="5">
    <source>
        <dbReference type="EMBL" id="RSH91953.1"/>
    </source>
</evidence>
<evidence type="ECO:0000259" key="4">
    <source>
        <dbReference type="PROSITE" id="PS50021"/>
    </source>
</evidence>
<dbReference type="GO" id="GO:0005516">
    <property type="term" value="F:calmodulin binding"/>
    <property type="evidence" value="ECO:0007669"/>
    <property type="project" value="TreeGrafter"/>
</dbReference>
<feature type="domain" description="Ras-GAP" evidence="3">
    <location>
        <begin position="1347"/>
        <end position="1575"/>
    </location>
</feature>
<feature type="compositionally biased region" description="Low complexity" evidence="2">
    <location>
        <begin position="514"/>
        <end position="528"/>
    </location>
</feature>
<accession>A0A427YLJ1</accession>
<dbReference type="GO" id="GO:0110085">
    <property type="term" value="C:mitotic actomyosin contractile ring"/>
    <property type="evidence" value="ECO:0007669"/>
    <property type="project" value="TreeGrafter"/>
</dbReference>
<feature type="compositionally biased region" description="Low complexity" evidence="2">
    <location>
        <begin position="378"/>
        <end position="393"/>
    </location>
</feature>
<dbReference type="Proteomes" id="UP000279259">
    <property type="component" value="Unassembled WGS sequence"/>
</dbReference>
<dbReference type="InterPro" id="IPR001936">
    <property type="entry name" value="RasGAP_dom"/>
</dbReference>
<dbReference type="InterPro" id="IPR001715">
    <property type="entry name" value="CH_dom"/>
</dbReference>
<feature type="compositionally biased region" description="Low complexity" evidence="2">
    <location>
        <begin position="167"/>
        <end position="186"/>
    </location>
</feature>
<dbReference type="EMBL" id="RSCD01000007">
    <property type="protein sequence ID" value="RSH91953.1"/>
    <property type="molecule type" value="Genomic_DNA"/>
</dbReference>
<evidence type="ECO:0000259" key="3">
    <source>
        <dbReference type="PROSITE" id="PS50018"/>
    </source>
</evidence>
<dbReference type="PROSITE" id="PS50018">
    <property type="entry name" value="RAS_GTPASE_ACTIV_2"/>
    <property type="match status" value="1"/>
</dbReference>
<feature type="domain" description="Calponin-homology (CH)" evidence="4">
    <location>
        <begin position="628"/>
        <end position="736"/>
    </location>
</feature>
<keyword evidence="6" id="KW-1185">Reference proteome</keyword>
<dbReference type="GO" id="GO:0005096">
    <property type="term" value="F:GTPase activator activity"/>
    <property type="evidence" value="ECO:0007669"/>
    <property type="project" value="TreeGrafter"/>
</dbReference>
<feature type="region of interest" description="Disordered" evidence="2">
    <location>
        <begin position="285"/>
        <end position="529"/>
    </location>
</feature>
<feature type="compositionally biased region" description="Polar residues" evidence="2">
    <location>
        <begin position="86"/>
        <end position="96"/>
    </location>
</feature>
<dbReference type="PANTHER" id="PTHR14149">
    <property type="entry name" value="RAS GTPASE-ACTIVATING PROTEIN WITH IQ MOTIF"/>
    <property type="match status" value="1"/>
</dbReference>
<name>A0A427YLJ1_9TREE</name>
<feature type="compositionally biased region" description="Pro residues" evidence="2">
    <location>
        <begin position="1"/>
        <end position="10"/>
    </location>
</feature>
<dbReference type="SUPFAM" id="SSF143885">
    <property type="entry name" value="RGC domain-like"/>
    <property type="match status" value="1"/>
</dbReference>
<feature type="compositionally biased region" description="Polar residues" evidence="2">
    <location>
        <begin position="328"/>
        <end position="340"/>
    </location>
</feature>
<reference evidence="5 6" key="1">
    <citation type="submission" date="2018-11" db="EMBL/GenBank/DDBJ databases">
        <title>Genome sequence of Saitozyma podzolica DSM 27192.</title>
        <authorList>
            <person name="Aliyu H."/>
            <person name="Gorte O."/>
            <person name="Ochsenreither K."/>
        </authorList>
    </citation>
    <scope>NUCLEOTIDE SEQUENCE [LARGE SCALE GENOMIC DNA]</scope>
    <source>
        <strain evidence="5 6">DSM 27192</strain>
    </source>
</reference>
<feature type="compositionally biased region" description="Polar residues" evidence="2">
    <location>
        <begin position="207"/>
        <end position="232"/>
    </location>
</feature>
<dbReference type="Gene3D" id="1.20.5.190">
    <property type="match status" value="1"/>
</dbReference>
<sequence length="2001" mass="220214">MADPSAPSPPKGITSSPSIFAYQTRLLERTSSMNGGHRSSPNSASASRNGNGNSPGNGSIAALADSPPSTPIRKNVAKMAAGLESAMTTEDSLSRSNSRRAGLGMGGRPGHSAGSRSVDLVRGQWEAKISGANSASASPSPSVIHISKRNSVVSPLIPSSATITSEPASTTSPMTPSAPTMSSATPLASRLKRSTVAGMEGWDPSKLPSTPGSSVDRSSSIGTTAPASSTDNPASRPRPASISSHASILSPDSTGNSSAASGRSQSVEDTLAVARANALKRLEARRKAQGEPVIAAQTIDDVPQVTPIKAPLLETRKPSPFGDLFSPPFNSSTGVDSTPTKPTPALANHQTPTNSSRPTYRSIVTPPSAPPVTSRYVSSGLSAAPTSGSSGAGAKDKYGSISKTDRRRLGRHLPRIASGGEGWDEEAPGHAREPSGKRVPSTLSRSSGLPPQSAAENTPPSSLGKTSGQAVQSALANDKTPVPISKMDNSSADKTPNRPKPIEILAPSRSENRPTAPASPTVPTTPTSKCRSAYLINTPRTEALRPELTGADMKGLMNAVGSLPARGATNDEGQGVTGMSNRLRLSKSTLPPSASSASVAPAPLPSRRLIQTNWMDRQRHALAAYEYLCHVGEAQQWIEGCLDEELEFGVTEMEEGLRDGVVLAKLARVFQGESVVKSIWTETKHRYKQTDNINHFLKFVRTVGMPETFTFDVTDLYNAKNVPKVIFCIHVLSHLLARLGRAERIGNLVGQFDFTDEQLAAKQKDLQGVAMPNFGDARNTLAKEASWEPEEPEESEEEVRDRLLLECEGSIVHLQKHLRGRLSRMRTSRVTAALELAEPITVRLQARARGALSRRALLAEHDERAKLHSWATVLQTASRRTMARHHHQTRVAALHGREPAIVGVQAQARGVLSRVRRASAQNYLDKANRGVVGLQSACRGCLARRARKHHRQTIVQPQVVESITSLQAVLRGRLHRQNEAKQLAVVSAQAATFTSLQSQLRGALVRRNRKAHEQKMDDATDYVVAIQAAARGLLARRKKQSFTKVVQQVVPAVTSLQALARARLARQTHQSMQKALAKVEVAGSVGGLQAFLRTRLAKRQTTEQKKKLEFVQPDVIGFQAVARGYLARQEYRDWRDYLLDPHTQGALVFLQSLVRGFLARRRLFRRVDYIHRNVDKVVKVQSLWRGRVQRQMYDKLLTGVEVDVPTVQNYMHLLDDTETDFTDQIRAESLRKNVVALIRENQGLETEVEELSTKIALIVKNQMSLEEMARAKRRGGHGHGPGENEAFAVIGNNDPFSGAHLDRTSQRKLELFEHLFFTLQTKADYLVRLLRALAKEDNDADRKLVESVTLILFGFGHERREQYLFHKVLQLSMHTEVLLGKSLEALVDTRFAVVSLAAQYAKPDLAPYLGDMLVAHVQRVVDAPALDLTTNPLEIYNRIIDYEEAQLGVPSKKPRDLVADQVLQTDADARATYIRHLQELRFLTAELLQALYKAAGGLPYTVRYLAREVLLALRVKYPDSEDRELTPIVAKTVILPFITPALIAPESYGMVDQPIGPKERKNLAAIAHLIGCIASPDVAPTQDRFVRVPLAEYIQKESAPFRDWVLDVASVEALETFFEAHELFDSTLEAKPIEITRQEIYGTLSVLMKHIPVLTAGKANDPIATALQELEGPPIDYDRSKVTVSLRLTNRLAELQPTGPEAMIKEDFVQAKRHVLAVLRVQTGRTLYDVLVSRPEEVHEQRWLQEVYRDIELEKARAAKHNLPPTPVEAGYQIESIRSLPFHEVKSRAIEFCMKLERAGRISRKDHFQGLLVSIASDIRQKHHLRKLQRQNLSAMTKAYEDTTRKKQDFLAQIESYHEFIDSSMANLQKGKKKPTFLSRQFRHQRQEAKLGKKAQFGSFKYSALELHDKGILLGVRDFSPRQYNQITIVLASNEIGIFSLEISVPPGLGAGLSGRDEVRMEDLLQAQFDNQLNLLLFDGAVTFSIDELIKQINKSEWAKH</sequence>